<keyword evidence="1" id="KW-1133">Transmembrane helix</keyword>
<proteinExistence type="predicted"/>
<evidence type="ECO:0000313" key="3">
    <source>
        <dbReference type="Proteomes" id="UP000644507"/>
    </source>
</evidence>
<sequence>MKENGFAIGLLVGTLVIGGGLVALGMGQSKKYAELQGEYTSIKANVEQMARVTPFPTEENRDERKTEVVAFLGKVEGLQKAMQGFRPENLEKISPSELQNRLVTKTEAVKALFDEKEIDYPEKFAFGMESYLDSLANPEATAKLNYQLEATEWLFKKLAEFEKVYDVQNIVREPLPSESGQDWTLIYDELREPVPLAQSMPMELVFYADEAAANEFISSLVSSKEYFFTIDMVRIGNAKTTPPTRADAGLEEYEEDEEEDAGGGFGGFGNFNFDEEPAEGDAAEEEEVEPEEASVVDEGIVLGQIAGEEGLFVGLQLRLLLFSEEFKLPEFN</sequence>
<dbReference type="EMBL" id="BMXI01000002">
    <property type="protein sequence ID" value="GHC44682.1"/>
    <property type="molecule type" value="Genomic_DNA"/>
</dbReference>
<accession>A0A918WGK4</accession>
<reference evidence="2" key="2">
    <citation type="submission" date="2020-09" db="EMBL/GenBank/DDBJ databases">
        <authorList>
            <person name="Sun Q."/>
            <person name="Kim S."/>
        </authorList>
    </citation>
    <scope>NUCLEOTIDE SEQUENCE</scope>
    <source>
        <strain evidence="2">KCTC 12988</strain>
    </source>
</reference>
<protein>
    <submittedName>
        <fullName evidence="2">Uncharacterized protein</fullName>
    </submittedName>
</protein>
<dbReference type="AlphaFoldDB" id="A0A918WGK4"/>
<keyword evidence="3" id="KW-1185">Reference proteome</keyword>
<evidence type="ECO:0000313" key="2">
    <source>
        <dbReference type="EMBL" id="GHC44682.1"/>
    </source>
</evidence>
<dbReference type="InterPro" id="IPR048049">
    <property type="entry name" value="Amuc_1100-like"/>
</dbReference>
<keyword evidence="1" id="KW-0472">Membrane</keyword>
<gene>
    <name evidence="2" type="ORF">GCM10007100_07440</name>
</gene>
<organism evidence="2 3">
    <name type="scientific">Roseibacillus persicicus</name>
    <dbReference type="NCBI Taxonomy" id="454148"/>
    <lineage>
        <taxon>Bacteria</taxon>
        <taxon>Pseudomonadati</taxon>
        <taxon>Verrucomicrobiota</taxon>
        <taxon>Verrucomicrobiia</taxon>
        <taxon>Verrucomicrobiales</taxon>
        <taxon>Verrucomicrobiaceae</taxon>
        <taxon>Roseibacillus</taxon>
    </lineage>
</organism>
<feature type="transmembrane region" description="Helical" evidence="1">
    <location>
        <begin position="6"/>
        <end position="26"/>
    </location>
</feature>
<dbReference type="RefSeq" id="WP_189567467.1">
    <property type="nucleotide sequence ID" value="NZ_BMXI01000002.1"/>
</dbReference>
<dbReference type="Proteomes" id="UP000644507">
    <property type="component" value="Unassembled WGS sequence"/>
</dbReference>
<keyword evidence="1" id="KW-0812">Transmembrane</keyword>
<comment type="caution">
    <text evidence="2">The sequence shown here is derived from an EMBL/GenBank/DDBJ whole genome shotgun (WGS) entry which is preliminary data.</text>
</comment>
<dbReference type="NCBIfam" id="NF038287">
    <property type="entry name" value="Amuc_1100_fam"/>
    <property type="match status" value="1"/>
</dbReference>
<name>A0A918WGK4_9BACT</name>
<evidence type="ECO:0000256" key="1">
    <source>
        <dbReference type="SAM" id="Phobius"/>
    </source>
</evidence>
<reference evidence="2" key="1">
    <citation type="journal article" date="2014" name="Int. J. Syst. Evol. Microbiol.">
        <title>Complete genome sequence of Corynebacterium casei LMG S-19264T (=DSM 44701T), isolated from a smear-ripened cheese.</title>
        <authorList>
            <consortium name="US DOE Joint Genome Institute (JGI-PGF)"/>
            <person name="Walter F."/>
            <person name="Albersmeier A."/>
            <person name="Kalinowski J."/>
            <person name="Ruckert C."/>
        </authorList>
    </citation>
    <scope>NUCLEOTIDE SEQUENCE</scope>
    <source>
        <strain evidence="2">KCTC 12988</strain>
    </source>
</reference>